<dbReference type="FunFam" id="3.40.570.10:FF:000007">
    <property type="entry name" value="Alkaline nuclease"/>
    <property type="match status" value="1"/>
</dbReference>
<evidence type="ECO:0000256" key="1">
    <source>
        <dbReference type="ARBA" id="ARBA00010052"/>
    </source>
</evidence>
<evidence type="ECO:0000313" key="9">
    <source>
        <dbReference type="EMBL" id="CAH0101201.1"/>
    </source>
</evidence>
<dbReference type="Pfam" id="PF01223">
    <property type="entry name" value="Endonuclease_NS"/>
    <property type="match status" value="1"/>
</dbReference>
<keyword evidence="2" id="KW-0540">Nuclease</keyword>
<feature type="chain" id="PRO_5035278143" description="DNA/RNA non-specific endonuclease domain-containing protein" evidence="6">
    <location>
        <begin position="24"/>
        <end position="600"/>
    </location>
</feature>
<feature type="active site" description="Proton acceptor" evidence="4">
    <location>
        <position position="231"/>
    </location>
</feature>
<comment type="caution">
    <text evidence="9">The sequence shown here is derived from an EMBL/GenBank/DDBJ whole genome shotgun (WGS) entry which is preliminary data.</text>
</comment>
<keyword evidence="3" id="KW-0378">Hydrolase</keyword>
<dbReference type="PANTHER" id="PTHR13966:SF19">
    <property type="entry name" value="NUCLEASE EXOG, MITOCHONDRIAL"/>
    <property type="match status" value="1"/>
</dbReference>
<dbReference type="SMART" id="SM00892">
    <property type="entry name" value="Endonuclease_NS"/>
    <property type="match status" value="1"/>
</dbReference>
<evidence type="ECO:0008006" key="11">
    <source>
        <dbReference type="Google" id="ProtNLM"/>
    </source>
</evidence>
<dbReference type="InterPro" id="IPR044925">
    <property type="entry name" value="His-Me_finger_sf"/>
</dbReference>
<feature type="signal peptide" evidence="6">
    <location>
        <begin position="1"/>
        <end position="23"/>
    </location>
</feature>
<evidence type="ECO:0000256" key="4">
    <source>
        <dbReference type="PIRSR" id="PIRSR640255-1"/>
    </source>
</evidence>
<protein>
    <recommendedName>
        <fullName evidence="11">DNA/RNA non-specific endonuclease domain-containing protein</fullName>
    </recommendedName>
</protein>
<evidence type="ECO:0000313" key="10">
    <source>
        <dbReference type="Proteomes" id="UP000789390"/>
    </source>
</evidence>
<dbReference type="GO" id="GO:0005634">
    <property type="term" value="C:nucleus"/>
    <property type="evidence" value="ECO:0007669"/>
    <property type="project" value="TreeGrafter"/>
</dbReference>
<reference evidence="9" key="1">
    <citation type="submission" date="2021-11" db="EMBL/GenBank/DDBJ databases">
        <authorList>
            <person name="Schell T."/>
        </authorList>
    </citation>
    <scope>NUCLEOTIDE SEQUENCE</scope>
    <source>
        <strain evidence="9">M5</strain>
    </source>
</reference>
<dbReference type="GO" id="GO:0005743">
    <property type="term" value="C:mitochondrial inner membrane"/>
    <property type="evidence" value="ECO:0007669"/>
    <property type="project" value="TreeGrafter"/>
</dbReference>
<sequence length="600" mass="65268">MKMTKKLLLTVILACLVADPVSAACTFNLDTSSPTYPPHLVDSSNKIIQPTLQNGVRIITLAASQTVTVACEGTGNFLIATNVQFNSAKCATAGTNLQVGTQNLGYSSLGCKSVVKETIKETGTCSTTGTKIEIGWQVNTAYINQMTVCHVESNDNTLYAIDTIYGDNVAADDKANERPSFRKGNYFVGVDVETAYSQAGQLVAVSDIVGSSTLGAQYIDTSKSYYFARGHLAPDADFIDAGSQDATYYYINAAPQWQSFNNGNWKALEAGTRDLAISRSIDLVVYTGTFETLTLANVNGVQKPIYLAVDANNNNVIPAPKYYWKVVHDPATNKATAFIGINNPHLTTVSGADVFCNDVCSQVGWMTWSNRFDIPKGYMFCCTSASLHNVVAHSPNLGNIGLLHVHMSYAIMGKFNLKMESSDDATARSRHLEFLDGEWETRRDQRTGSSHDHVAFFNASRLSVFDPVGFDVVDDGAPFAIDRTDVVGGTRAQVRLVVQFVQSVDGIFRVGQLVFVESDDALVVQVQGLLDFMLRIFVVFQAPGFGGVLGAVRNLNVLRLGTIGGRSFVGSWLRIGENSNHSHQNNNLFETFSLLKLLFC</sequence>
<dbReference type="GO" id="GO:0006309">
    <property type="term" value="P:apoptotic DNA fragmentation"/>
    <property type="evidence" value="ECO:0007669"/>
    <property type="project" value="TreeGrafter"/>
</dbReference>
<feature type="binding site" evidence="5">
    <location>
        <position position="261"/>
    </location>
    <ligand>
        <name>Mg(2+)</name>
        <dbReference type="ChEBI" id="CHEBI:18420"/>
        <note>catalytic</note>
    </ligand>
</feature>
<evidence type="ECO:0000259" key="8">
    <source>
        <dbReference type="SMART" id="SM00892"/>
    </source>
</evidence>
<dbReference type="SMART" id="SM00477">
    <property type="entry name" value="NUC"/>
    <property type="match status" value="1"/>
</dbReference>
<evidence type="ECO:0000256" key="6">
    <source>
        <dbReference type="SAM" id="SignalP"/>
    </source>
</evidence>
<dbReference type="GO" id="GO:0003676">
    <property type="term" value="F:nucleic acid binding"/>
    <property type="evidence" value="ECO:0007669"/>
    <property type="project" value="InterPro"/>
</dbReference>
<dbReference type="InterPro" id="IPR020821">
    <property type="entry name" value="ENPP1-3/EXOG-like_nuc-like"/>
</dbReference>
<keyword evidence="5" id="KW-0479">Metal-binding</keyword>
<dbReference type="GO" id="GO:0046872">
    <property type="term" value="F:metal ion binding"/>
    <property type="evidence" value="ECO:0007669"/>
    <property type="project" value="UniProtKB-KW"/>
</dbReference>
<feature type="domain" description="DNA/RNA non-specific endonuclease/pyrophosphatase/phosphodiesterase" evidence="8">
    <location>
        <begin position="142"/>
        <end position="387"/>
    </location>
</feature>
<organism evidence="9 10">
    <name type="scientific">Daphnia galeata</name>
    <dbReference type="NCBI Taxonomy" id="27404"/>
    <lineage>
        <taxon>Eukaryota</taxon>
        <taxon>Metazoa</taxon>
        <taxon>Ecdysozoa</taxon>
        <taxon>Arthropoda</taxon>
        <taxon>Crustacea</taxon>
        <taxon>Branchiopoda</taxon>
        <taxon>Diplostraca</taxon>
        <taxon>Cladocera</taxon>
        <taxon>Anomopoda</taxon>
        <taxon>Daphniidae</taxon>
        <taxon>Daphnia</taxon>
    </lineage>
</organism>
<evidence type="ECO:0000256" key="3">
    <source>
        <dbReference type="ARBA" id="ARBA00022759"/>
    </source>
</evidence>
<comment type="similarity">
    <text evidence="1">Belongs to the DNA/RNA non-specific endonuclease family.</text>
</comment>
<evidence type="ECO:0000256" key="2">
    <source>
        <dbReference type="ARBA" id="ARBA00022722"/>
    </source>
</evidence>
<dbReference type="PANTHER" id="PTHR13966">
    <property type="entry name" value="ENDONUCLEASE RELATED"/>
    <property type="match status" value="1"/>
</dbReference>
<dbReference type="SUPFAM" id="SSF54060">
    <property type="entry name" value="His-Me finger endonucleases"/>
    <property type="match status" value="1"/>
</dbReference>
<dbReference type="Proteomes" id="UP000789390">
    <property type="component" value="Unassembled WGS sequence"/>
</dbReference>
<name>A0A8J2REK8_9CRUS</name>
<dbReference type="EMBL" id="CAKKLH010000054">
    <property type="protein sequence ID" value="CAH0101201.1"/>
    <property type="molecule type" value="Genomic_DNA"/>
</dbReference>
<evidence type="ECO:0000256" key="5">
    <source>
        <dbReference type="PIRSR" id="PIRSR640255-2"/>
    </source>
</evidence>
<dbReference type="GO" id="GO:0000014">
    <property type="term" value="F:single-stranded DNA endodeoxyribonuclease activity"/>
    <property type="evidence" value="ECO:0007669"/>
    <property type="project" value="TreeGrafter"/>
</dbReference>
<dbReference type="AlphaFoldDB" id="A0A8J2REK8"/>
<keyword evidence="10" id="KW-1185">Reference proteome</keyword>
<keyword evidence="6" id="KW-0732">Signal</keyword>
<keyword evidence="3" id="KW-0255">Endonuclease</keyword>
<proteinExistence type="inferred from homology"/>
<dbReference type="GO" id="GO:0004521">
    <property type="term" value="F:RNA endonuclease activity"/>
    <property type="evidence" value="ECO:0007669"/>
    <property type="project" value="TreeGrafter"/>
</dbReference>
<dbReference type="InterPro" id="IPR001604">
    <property type="entry name" value="Endo_G_ENPP1-like_dom"/>
</dbReference>
<dbReference type="Gene3D" id="3.40.570.10">
    <property type="entry name" value="Extracellular Endonuclease, subunit A"/>
    <property type="match status" value="1"/>
</dbReference>
<gene>
    <name evidence="9" type="ORF">DGAL_LOCUS3529</name>
</gene>
<feature type="domain" description="ENPP1-3/EXOG-like endonuclease/phosphodiesterase" evidence="7">
    <location>
        <begin position="143"/>
        <end position="361"/>
    </location>
</feature>
<dbReference type="InterPro" id="IPR044929">
    <property type="entry name" value="DNA/RNA_non-sp_Endonuclease_sf"/>
</dbReference>
<evidence type="ECO:0000259" key="7">
    <source>
        <dbReference type="SMART" id="SM00477"/>
    </source>
</evidence>
<accession>A0A8J2REK8</accession>
<dbReference type="OrthoDB" id="5960141at2759"/>
<dbReference type="InterPro" id="IPR040255">
    <property type="entry name" value="Non-specific_endonuclease"/>
</dbReference>